<name>A0ABN1JK88_9CLOT</name>
<accession>A0ABN1JK88</accession>
<evidence type="ECO:0000313" key="3">
    <source>
        <dbReference type="Proteomes" id="UP001501510"/>
    </source>
</evidence>
<evidence type="ECO:0000313" key="2">
    <source>
        <dbReference type="EMBL" id="GAA0741599.1"/>
    </source>
</evidence>
<proteinExistence type="predicted"/>
<gene>
    <name evidence="2" type="ORF">GCM10008906_22940</name>
</gene>
<sequence length="112" mass="12863">MKKKLLICPMGIAFILLAVFLFQKFYMSLPFSHEDAYVLSNIAFIGVIIFSFIGAIQNIKIFRKNKENAISFILAIVFIVICLFATLWLFVVLSFEACNPDSILYKIFVKPR</sequence>
<organism evidence="2 3">
    <name type="scientific">Clostridium oceanicum</name>
    <dbReference type="NCBI Taxonomy" id="1543"/>
    <lineage>
        <taxon>Bacteria</taxon>
        <taxon>Bacillati</taxon>
        <taxon>Bacillota</taxon>
        <taxon>Clostridia</taxon>
        <taxon>Eubacteriales</taxon>
        <taxon>Clostridiaceae</taxon>
        <taxon>Clostridium</taxon>
    </lineage>
</organism>
<reference evidence="2 3" key="1">
    <citation type="journal article" date="2019" name="Int. J. Syst. Evol. Microbiol.">
        <title>The Global Catalogue of Microorganisms (GCM) 10K type strain sequencing project: providing services to taxonomists for standard genome sequencing and annotation.</title>
        <authorList>
            <consortium name="The Broad Institute Genomics Platform"/>
            <consortium name="The Broad Institute Genome Sequencing Center for Infectious Disease"/>
            <person name="Wu L."/>
            <person name="Ma J."/>
        </authorList>
    </citation>
    <scope>NUCLEOTIDE SEQUENCE [LARGE SCALE GENOMIC DNA]</scope>
    <source>
        <strain evidence="2 3">JCM 1407</strain>
    </source>
</reference>
<comment type="caution">
    <text evidence="2">The sequence shown here is derived from an EMBL/GenBank/DDBJ whole genome shotgun (WGS) entry which is preliminary data.</text>
</comment>
<feature type="transmembrane region" description="Helical" evidence="1">
    <location>
        <begin position="38"/>
        <end position="57"/>
    </location>
</feature>
<dbReference type="RefSeq" id="WP_343761728.1">
    <property type="nucleotide sequence ID" value="NZ_BAAACG010000010.1"/>
</dbReference>
<feature type="transmembrane region" description="Helical" evidence="1">
    <location>
        <begin position="69"/>
        <end position="95"/>
    </location>
</feature>
<dbReference type="Proteomes" id="UP001501510">
    <property type="component" value="Unassembled WGS sequence"/>
</dbReference>
<keyword evidence="1" id="KW-0472">Membrane</keyword>
<feature type="transmembrane region" description="Helical" evidence="1">
    <location>
        <begin position="7"/>
        <end position="26"/>
    </location>
</feature>
<keyword evidence="3" id="KW-1185">Reference proteome</keyword>
<protein>
    <submittedName>
        <fullName evidence="2">Uncharacterized protein</fullName>
    </submittedName>
</protein>
<keyword evidence="1" id="KW-0812">Transmembrane</keyword>
<keyword evidence="1" id="KW-1133">Transmembrane helix</keyword>
<dbReference type="EMBL" id="BAAACG010000010">
    <property type="protein sequence ID" value="GAA0741599.1"/>
    <property type="molecule type" value="Genomic_DNA"/>
</dbReference>
<evidence type="ECO:0000256" key="1">
    <source>
        <dbReference type="SAM" id="Phobius"/>
    </source>
</evidence>